<protein>
    <submittedName>
        <fullName evidence="2">DUF2142 domain-containing protein</fullName>
    </submittedName>
</protein>
<proteinExistence type="predicted"/>
<evidence type="ECO:0000256" key="1">
    <source>
        <dbReference type="SAM" id="Phobius"/>
    </source>
</evidence>
<feature type="transmembrane region" description="Helical" evidence="1">
    <location>
        <begin position="591"/>
        <end position="607"/>
    </location>
</feature>
<evidence type="ECO:0000313" key="5">
    <source>
        <dbReference type="Proteomes" id="UP000225062"/>
    </source>
</evidence>
<dbReference type="Proteomes" id="UP000196052">
    <property type="component" value="Unassembled WGS sequence"/>
</dbReference>
<feature type="transmembrane region" description="Helical" evidence="1">
    <location>
        <begin position="361"/>
        <end position="394"/>
    </location>
</feature>
<keyword evidence="1" id="KW-0812">Transmembrane</keyword>
<sequence>MSMKKGTKWLISFLIIFAVLLLYASSKSSLLKSEGGNFKNTKEGFQLKQQDKITQQLSNSHKNIAAISLHFNSEVKQAHFSGELKLITKGETENINLTSDMFKEDGELYIPLSKKIQKKSTDLKIVIENIKFDENKGIYITTAFPIEDKMIDVNGEMKENKVVAVDYHLSSLPYWKLGVLLVLSGLVALLLVWAGKKIVVEYVLIATIFGSFFAVYTPIHQTSDEWVHFLKSQDVAQGNFITPKHEGNVGYFVSQKILDTYLHPVPRNEKINPDVVDYVKQFSIRPDMKNQQLFEPQATTAVYTVIPYIPQAIGIKLAMIADTNIWTANILGRLVNLLAFVMMSAYALYKMPIMRRTFMFFMLAPIIMFHAASLSADAVLMGSSFIFIALVMRLWFNEDFKKSEFVAMAVSGIVMTLCKFTYWPLLLLMLCTRVSKYGMKKNYWLFNIGITGAAGLLVAGWNIFVMKYVGDGLNSGNVSATGQISYMLNHPLEALKVFIRSFDHGLDEWFEMYNTFGFLSTPLKGILYLYPIVFVLIAIMDQKEGIPKLDWMKKWGLRFCSISVILLVMLSIYMTWTTVGFPYVVGIQGRYFIPIIPLILLLIQQHFKIKVEKPNIDIFASKAATLFLTYAFVFWFVKIF</sequence>
<dbReference type="InterPro" id="IPR018674">
    <property type="entry name" value="DUF2142_membrane"/>
</dbReference>
<feature type="transmembrane region" description="Helical" evidence="1">
    <location>
        <begin position="330"/>
        <end position="349"/>
    </location>
</feature>
<dbReference type="EMBL" id="NUUI01000046">
    <property type="protein sequence ID" value="PHG17879.1"/>
    <property type="molecule type" value="Genomic_DNA"/>
</dbReference>
<feature type="transmembrane region" description="Helical" evidence="1">
    <location>
        <begin position="619"/>
        <end position="637"/>
    </location>
</feature>
<dbReference type="Pfam" id="PF09913">
    <property type="entry name" value="DUF2142"/>
    <property type="match status" value="1"/>
</dbReference>
<feature type="transmembrane region" description="Helical" evidence="1">
    <location>
        <begin position="443"/>
        <end position="464"/>
    </location>
</feature>
<accession>A0A2B5SNC6</accession>
<feature type="transmembrane region" description="Helical" evidence="1">
    <location>
        <begin position="559"/>
        <end position="585"/>
    </location>
</feature>
<keyword evidence="1" id="KW-1133">Transmembrane helix</keyword>
<organism evidence="3 4">
    <name type="scientific">Bacillus wiedmannii</name>
    <dbReference type="NCBI Taxonomy" id="1890302"/>
    <lineage>
        <taxon>Bacteria</taxon>
        <taxon>Bacillati</taxon>
        <taxon>Bacillota</taxon>
        <taxon>Bacilli</taxon>
        <taxon>Bacillales</taxon>
        <taxon>Bacillaceae</taxon>
        <taxon>Bacillus</taxon>
        <taxon>Bacillus cereus group</taxon>
    </lineage>
</organism>
<dbReference type="Proteomes" id="UP000225062">
    <property type="component" value="Unassembled WGS sequence"/>
</dbReference>
<keyword evidence="1" id="KW-0472">Membrane</keyword>
<accession>A0A1C4GBG4</accession>
<feature type="transmembrane region" description="Helical" evidence="1">
    <location>
        <begin position="516"/>
        <end position="539"/>
    </location>
</feature>
<feature type="transmembrane region" description="Helical" evidence="1">
    <location>
        <begin position="174"/>
        <end position="192"/>
    </location>
</feature>
<feature type="transmembrane region" description="Helical" evidence="1">
    <location>
        <begin position="199"/>
        <end position="219"/>
    </location>
</feature>
<name>A0A2B5SNC6_9BACI</name>
<evidence type="ECO:0000313" key="4">
    <source>
        <dbReference type="Proteomes" id="UP000196052"/>
    </source>
</evidence>
<evidence type="ECO:0000313" key="3">
    <source>
        <dbReference type="EMBL" id="SCC65527.1"/>
    </source>
</evidence>
<reference evidence="2 5" key="3">
    <citation type="submission" date="2017-09" db="EMBL/GenBank/DDBJ databases">
        <title>Large-scale bioinformatics analysis of Bacillus genomes uncovers conserved roles of natural products in bacterial physiology.</title>
        <authorList>
            <consortium name="Agbiome Team Llc"/>
            <person name="Bleich R.M."/>
            <person name="Grubbs K.J."/>
            <person name="Santa Maria K.C."/>
            <person name="Allen S.E."/>
            <person name="Farag S."/>
            <person name="Shank E.A."/>
            <person name="Bowers A."/>
        </authorList>
    </citation>
    <scope>NUCLEOTIDE SEQUENCE [LARGE SCALE GENOMIC DNA]</scope>
    <source>
        <strain evidence="2 5">AFS032503</strain>
    </source>
</reference>
<gene>
    <name evidence="3" type="ORF">BC05F1_05673</name>
    <name evidence="2" type="ORF">COI74_22565</name>
</gene>
<evidence type="ECO:0000313" key="2">
    <source>
        <dbReference type="EMBL" id="PHG17879.1"/>
    </source>
</evidence>
<reference evidence="4" key="1">
    <citation type="submission" date="2016-08" db="EMBL/GenBank/DDBJ databases">
        <authorList>
            <person name="Loux V."/>
            <person name="Rue O."/>
        </authorList>
    </citation>
    <scope>NUCLEOTIDE SEQUENCE [LARGE SCALE GENOMIC DNA]</scope>
    <source>
        <strain evidence="4">INRA Bc05-F1</strain>
    </source>
</reference>
<dbReference type="AlphaFoldDB" id="A0A2B5SNC6"/>
<dbReference type="EMBL" id="FMBE01000017">
    <property type="protein sequence ID" value="SCC65527.1"/>
    <property type="molecule type" value="Genomic_DNA"/>
</dbReference>
<dbReference type="RefSeq" id="WP_088123646.1">
    <property type="nucleotide sequence ID" value="NZ_FMBE01000017.1"/>
</dbReference>
<reference evidence="3" key="2">
    <citation type="submission" date="2016-08" db="EMBL/GenBank/DDBJ databases">
        <authorList>
            <person name="Seilhamer J.J."/>
        </authorList>
    </citation>
    <scope>NUCLEOTIDE SEQUENCE [LARGE SCALE GENOMIC DNA]</scope>
    <source>
        <strain evidence="3">INRA Bc05-F1</strain>
    </source>
</reference>
<feature type="transmembrane region" description="Helical" evidence="1">
    <location>
        <begin position="406"/>
        <end position="431"/>
    </location>
</feature>